<evidence type="ECO:0000256" key="6">
    <source>
        <dbReference type="ARBA" id="ARBA00023170"/>
    </source>
</evidence>
<dbReference type="GO" id="GO:0005886">
    <property type="term" value="C:plasma membrane"/>
    <property type="evidence" value="ECO:0007669"/>
    <property type="project" value="TreeGrafter"/>
</dbReference>
<dbReference type="Gene3D" id="1.20.1070.10">
    <property type="entry name" value="Rhodopsin 7-helix transmembrane proteins"/>
    <property type="match status" value="1"/>
</dbReference>
<keyword evidence="3 9" id="KW-1133">Transmembrane helix</keyword>
<evidence type="ECO:0000256" key="1">
    <source>
        <dbReference type="ARBA" id="ARBA00004141"/>
    </source>
</evidence>
<evidence type="ECO:0000259" key="10">
    <source>
        <dbReference type="PROSITE" id="PS50262"/>
    </source>
</evidence>
<keyword evidence="7" id="KW-0807">Transducer</keyword>
<reference evidence="11" key="1">
    <citation type="journal article" date="2013" name="Genetics">
        <title>The draft genome and transcriptome of Panagrellus redivivus are shaped by the harsh demands of a free-living lifestyle.</title>
        <authorList>
            <person name="Srinivasan J."/>
            <person name="Dillman A.R."/>
            <person name="Macchietto M.G."/>
            <person name="Heikkinen L."/>
            <person name="Lakso M."/>
            <person name="Fracchia K.M."/>
            <person name="Antoshechkin I."/>
            <person name="Mortazavi A."/>
            <person name="Wong G."/>
            <person name="Sternberg P.W."/>
        </authorList>
    </citation>
    <scope>NUCLEOTIDE SEQUENCE [LARGE SCALE GENOMIC DNA]</scope>
    <source>
        <strain evidence="11">MT8872</strain>
    </source>
</reference>
<keyword evidence="5 9" id="KW-0472">Membrane</keyword>
<evidence type="ECO:0000256" key="3">
    <source>
        <dbReference type="ARBA" id="ARBA00022989"/>
    </source>
</evidence>
<dbReference type="PANTHER" id="PTHR24243:SF208">
    <property type="entry name" value="PYROKININ-1 RECEPTOR"/>
    <property type="match status" value="1"/>
</dbReference>
<evidence type="ECO:0000313" key="11">
    <source>
        <dbReference type="Proteomes" id="UP000492821"/>
    </source>
</evidence>
<dbReference type="SUPFAM" id="SSF81321">
    <property type="entry name" value="Family A G protein-coupled receptor-like"/>
    <property type="match status" value="1"/>
</dbReference>
<sequence length="289" mass="32743">MFSTLHRATRVIIGVWICAFLAALPVGWIVVLTRLELPENMNSTNIGKVSFDQKTIADTESCGMDPNKQPEQKRIIIYTFIFFFLLPALLISLVYFHIVIRLREGNGYLSAQSNGHSHGVKSRKAVLKILVAVVIMFFICWFPFHLQRLITIFLNESTLQTGEFASLVNWMYHVSFYVSGYCYYSNSACNPILYNILSEKYRIAFLRTICGDRVTEKLIRRSTTKSKRHTNASFTNNHLPSTPQTAKSSIQIQPGGKEIIKKMPYLSNSIKGKGNASPLMRMPSQSSEG</sequence>
<name>A0A7E4W5N3_PANRE</name>
<keyword evidence="2 9" id="KW-0812">Transmembrane</keyword>
<feature type="compositionally biased region" description="Polar residues" evidence="8">
    <location>
        <begin position="231"/>
        <end position="251"/>
    </location>
</feature>
<evidence type="ECO:0000256" key="7">
    <source>
        <dbReference type="ARBA" id="ARBA00023224"/>
    </source>
</evidence>
<dbReference type="InterPro" id="IPR000276">
    <property type="entry name" value="GPCR_Rhodpsn"/>
</dbReference>
<dbReference type="InterPro" id="IPR017452">
    <property type="entry name" value="GPCR_Rhodpsn_7TM"/>
</dbReference>
<dbReference type="PRINTS" id="PR00237">
    <property type="entry name" value="GPCRRHODOPSN"/>
</dbReference>
<proteinExistence type="predicted"/>
<dbReference type="Pfam" id="PF00001">
    <property type="entry name" value="7tm_1"/>
    <property type="match status" value="1"/>
</dbReference>
<dbReference type="PROSITE" id="PS50262">
    <property type="entry name" value="G_PROTEIN_RECEP_F1_2"/>
    <property type="match status" value="1"/>
</dbReference>
<dbReference type="PANTHER" id="PTHR24243">
    <property type="entry name" value="G-PROTEIN COUPLED RECEPTOR"/>
    <property type="match status" value="1"/>
</dbReference>
<evidence type="ECO:0000256" key="2">
    <source>
        <dbReference type="ARBA" id="ARBA00022692"/>
    </source>
</evidence>
<feature type="transmembrane region" description="Helical" evidence="9">
    <location>
        <begin position="75"/>
        <end position="96"/>
    </location>
</feature>
<organism evidence="11 12">
    <name type="scientific">Panagrellus redivivus</name>
    <name type="common">Microworm</name>
    <dbReference type="NCBI Taxonomy" id="6233"/>
    <lineage>
        <taxon>Eukaryota</taxon>
        <taxon>Metazoa</taxon>
        <taxon>Ecdysozoa</taxon>
        <taxon>Nematoda</taxon>
        <taxon>Chromadorea</taxon>
        <taxon>Rhabditida</taxon>
        <taxon>Tylenchina</taxon>
        <taxon>Panagrolaimomorpha</taxon>
        <taxon>Panagrolaimoidea</taxon>
        <taxon>Panagrolaimidae</taxon>
        <taxon>Panagrellus</taxon>
    </lineage>
</organism>
<protein>
    <submittedName>
        <fullName evidence="12">G_PROTEIN_RECEP_F1_2 domain-containing protein</fullName>
    </submittedName>
</protein>
<feature type="region of interest" description="Disordered" evidence="8">
    <location>
        <begin position="268"/>
        <end position="289"/>
    </location>
</feature>
<feature type="domain" description="G-protein coupled receptors family 1 profile" evidence="10">
    <location>
        <begin position="1"/>
        <end position="194"/>
    </location>
</feature>
<evidence type="ECO:0000256" key="4">
    <source>
        <dbReference type="ARBA" id="ARBA00023040"/>
    </source>
</evidence>
<dbReference type="Proteomes" id="UP000492821">
    <property type="component" value="Unassembled WGS sequence"/>
</dbReference>
<evidence type="ECO:0000256" key="8">
    <source>
        <dbReference type="SAM" id="MobiDB-lite"/>
    </source>
</evidence>
<evidence type="ECO:0000256" key="9">
    <source>
        <dbReference type="SAM" id="Phobius"/>
    </source>
</evidence>
<keyword evidence="11" id="KW-1185">Reference proteome</keyword>
<keyword evidence="6" id="KW-0675">Receptor</keyword>
<keyword evidence="4" id="KW-0297">G-protein coupled receptor</keyword>
<dbReference type="AlphaFoldDB" id="A0A7E4W5N3"/>
<feature type="transmembrane region" description="Helical" evidence="9">
    <location>
        <begin position="12"/>
        <end position="31"/>
    </location>
</feature>
<comment type="subcellular location">
    <subcellularLocation>
        <location evidence="1">Membrane</location>
        <topology evidence="1">Multi-pass membrane protein</topology>
    </subcellularLocation>
</comment>
<accession>A0A7E4W5N3</accession>
<dbReference type="WBParaSite" id="Pan_g6379.t1">
    <property type="protein sequence ID" value="Pan_g6379.t1"/>
    <property type="gene ID" value="Pan_g6379"/>
</dbReference>
<feature type="transmembrane region" description="Helical" evidence="9">
    <location>
        <begin position="125"/>
        <end position="144"/>
    </location>
</feature>
<evidence type="ECO:0000313" key="12">
    <source>
        <dbReference type="WBParaSite" id="Pan_g6379.t1"/>
    </source>
</evidence>
<reference evidence="12" key="2">
    <citation type="submission" date="2020-10" db="UniProtKB">
        <authorList>
            <consortium name="WormBaseParasite"/>
        </authorList>
    </citation>
    <scope>IDENTIFICATION</scope>
</reference>
<evidence type="ECO:0000256" key="5">
    <source>
        <dbReference type="ARBA" id="ARBA00023136"/>
    </source>
</evidence>
<dbReference type="GO" id="GO:0008188">
    <property type="term" value="F:neuropeptide receptor activity"/>
    <property type="evidence" value="ECO:0007669"/>
    <property type="project" value="TreeGrafter"/>
</dbReference>
<feature type="region of interest" description="Disordered" evidence="8">
    <location>
        <begin position="224"/>
        <end position="251"/>
    </location>
</feature>